<reference evidence="2" key="2">
    <citation type="submission" date="2020-05" db="UniProtKB">
        <authorList>
            <consortium name="EnsemblMetazoa"/>
        </authorList>
    </citation>
    <scope>IDENTIFICATION</scope>
    <source>
        <strain evidence="2">IAEA</strain>
    </source>
</reference>
<dbReference type="Proteomes" id="UP000092460">
    <property type="component" value="Unassembled WGS sequence"/>
</dbReference>
<proteinExistence type="predicted"/>
<feature type="domain" description="CHK kinase-like" evidence="1">
    <location>
        <begin position="159"/>
        <end position="350"/>
    </location>
</feature>
<dbReference type="Gene3D" id="3.90.1200.10">
    <property type="match status" value="1"/>
</dbReference>
<dbReference type="InterPro" id="IPR004119">
    <property type="entry name" value="EcKL"/>
</dbReference>
<sequence length="498" mass="57265">MVWQVQRNVAICAYSLYSMQDSVVVFDMSLTDISKEFTEITLTEIIKKAGGSIYTSYKFGKTFKKGDSYLSKVFRLSVYGLNEDNGRTVEVHLIVKAMPQNMARRAVFRSADFFRNEINFYTYVIPAWEQFQKRHSPQRAFREYPICYVSYCDGENDFIALEDVNVFGYSSPIRQECISLEECLLTMSTLGRFHGISLAFNELEPEKFEETCKYLKETYFAEKYRSWYKDFLKCASVVARDAVKQTFPATKCETIADNFLQENLYDDLISLVSTRSKLSVVTHGDCWTPNFLTRCSPEGRVEAVIMIDFQLARFASLALDISFFIQSLRDSHYETLLKTYHESASKTICALGADSEKALAWSELTKEVKNMGRFGCGMGIESLPLSMIEDGEVKDLDEITADKTLSDIWNIKPFKDARKRQRIADMFKHAVDLDSQSNVRLVEFTDTLTKISLLLSTVQFRKHSLIILLTKIRFVSRKNCLVHELLAIILKRTFHGSK</sequence>
<dbReference type="PANTHER" id="PTHR11012">
    <property type="entry name" value="PROTEIN KINASE-LIKE DOMAIN-CONTAINING"/>
    <property type="match status" value="1"/>
</dbReference>
<name>A0A1B0C2Q8_9MUSC</name>
<dbReference type="EMBL" id="JXJN01024611">
    <property type="status" value="NOT_ANNOTATED_CDS"/>
    <property type="molecule type" value="Genomic_DNA"/>
</dbReference>
<dbReference type="InterPro" id="IPR015897">
    <property type="entry name" value="CHK_kinase-like"/>
</dbReference>
<dbReference type="STRING" id="67801.A0A1B0C2Q8"/>
<dbReference type="AlphaFoldDB" id="A0A1B0C2Q8"/>
<keyword evidence="3" id="KW-1185">Reference proteome</keyword>
<dbReference type="SMART" id="SM00587">
    <property type="entry name" value="CHK"/>
    <property type="match status" value="1"/>
</dbReference>
<evidence type="ECO:0000313" key="3">
    <source>
        <dbReference type="Proteomes" id="UP000092460"/>
    </source>
</evidence>
<reference evidence="3" key="1">
    <citation type="submission" date="2015-01" db="EMBL/GenBank/DDBJ databases">
        <authorList>
            <person name="Aksoy S."/>
            <person name="Warren W."/>
            <person name="Wilson R.K."/>
        </authorList>
    </citation>
    <scope>NUCLEOTIDE SEQUENCE [LARGE SCALE GENOMIC DNA]</scope>
    <source>
        <strain evidence="3">IAEA</strain>
    </source>
</reference>
<dbReference type="Pfam" id="PF02958">
    <property type="entry name" value="EcKL"/>
    <property type="match status" value="1"/>
</dbReference>
<dbReference type="VEuPathDB" id="VectorBase:GPPI047543"/>
<evidence type="ECO:0000259" key="1">
    <source>
        <dbReference type="SMART" id="SM00587"/>
    </source>
</evidence>
<accession>A0A1B0C2Q8</accession>
<evidence type="ECO:0000313" key="2">
    <source>
        <dbReference type="EnsemblMetazoa" id="GPPI047543-PA"/>
    </source>
</evidence>
<organism evidence="2 3">
    <name type="scientific">Glossina palpalis gambiensis</name>
    <dbReference type="NCBI Taxonomy" id="67801"/>
    <lineage>
        <taxon>Eukaryota</taxon>
        <taxon>Metazoa</taxon>
        <taxon>Ecdysozoa</taxon>
        <taxon>Arthropoda</taxon>
        <taxon>Hexapoda</taxon>
        <taxon>Insecta</taxon>
        <taxon>Pterygota</taxon>
        <taxon>Neoptera</taxon>
        <taxon>Endopterygota</taxon>
        <taxon>Diptera</taxon>
        <taxon>Brachycera</taxon>
        <taxon>Muscomorpha</taxon>
        <taxon>Hippoboscoidea</taxon>
        <taxon>Glossinidae</taxon>
        <taxon>Glossina</taxon>
    </lineage>
</organism>
<protein>
    <recommendedName>
        <fullName evidence="1">CHK kinase-like domain-containing protein</fullName>
    </recommendedName>
</protein>
<dbReference type="PANTHER" id="PTHR11012:SF57">
    <property type="entry name" value="LD10016P"/>
    <property type="match status" value="1"/>
</dbReference>
<dbReference type="InterPro" id="IPR011009">
    <property type="entry name" value="Kinase-like_dom_sf"/>
</dbReference>
<dbReference type="EnsemblMetazoa" id="GPPI047543-RA">
    <property type="protein sequence ID" value="GPPI047543-PA"/>
    <property type="gene ID" value="GPPI047543"/>
</dbReference>
<dbReference type="SUPFAM" id="SSF56112">
    <property type="entry name" value="Protein kinase-like (PK-like)"/>
    <property type="match status" value="1"/>
</dbReference>